<reference evidence="1" key="1">
    <citation type="journal article" date="2021" name="Open Biol.">
        <title>Shared evolutionary footprints suggest mitochondrial oxidative damage underlies multiple complex I losses in fungi.</title>
        <authorList>
            <person name="Schikora-Tamarit M.A."/>
            <person name="Marcet-Houben M."/>
            <person name="Nosek J."/>
            <person name="Gabaldon T."/>
        </authorList>
    </citation>
    <scope>NUCLEOTIDE SEQUENCE</scope>
    <source>
        <strain evidence="1">CBS2887</strain>
    </source>
</reference>
<evidence type="ECO:0000313" key="2">
    <source>
        <dbReference type="Proteomes" id="UP000774326"/>
    </source>
</evidence>
<keyword evidence="2" id="KW-1185">Reference proteome</keyword>
<reference evidence="1" key="2">
    <citation type="submission" date="2021-01" db="EMBL/GenBank/DDBJ databases">
        <authorList>
            <person name="Schikora-Tamarit M.A."/>
        </authorList>
    </citation>
    <scope>NUCLEOTIDE SEQUENCE</scope>
    <source>
        <strain evidence="1">CBS2887</strain>
    </source>
</reference>
<gene>
    <name evidence="1" type="ORF">WICPIJ_003307</name>
</gene>
<name>A0A9P8Q9W2_WICPI</name>
<organism evidence="1 2">
    <name type="scientific">Wickerhamomyces pijperi</name>
    <name type="common">Yeast</name>
    <name type="synonym">Pichia pijperi</name>
    <dbReference type="NCBI Taxonomy" id="599730"/>
    <lineage>
        <taxon>Eukaryota</taxon>
        <taxon>Fungi</taxon>
        <taxon>Dikarya</taxon>
        <taxon>Ascomycota</taxon>
        <taxon>Saccharomycotina</taxon>
        <taxon>Saccharomycetes</taxon>
        <taxon>Phaffomycetales</taxon>
        <taxon>Wickerhamomycetaceae</taxon>
        <taxon>Wickerhamomyces</taxon>
    </lineage>
</organism>
<dbReference type="Proteomes" id="UP000774326">
    <property type="component" value="Unassembled WGS sequence"/>
</dbReference>
<protein>
    <submittedName>
        <fullName evidence="1">Uncharacterized protein</fullName>
    </submittedName>
</protein>
<dbReference type="AlphaFoldDB" id="A0A9P8Q9W2"/>
<proteinExistence type="predicted"/>
<evidence type="ECO:0000313" key="1">
    <source>
        <dbReference type="EMBL" id="KAH3685707.1"/>
    </source>
</evidence>
<sequence>MKCTNQRMKITLKTQNTTQRREKFGHIRSELIRWVNSKEKRADDRIYRNTIGCINRVGKDGKLRSIKCILMFDTHKSRLRDIREYERRATEFQKFCLHQPVNFTSAVQYNRRLS</sequence>
<dbReference type="EMBL" id="JAEUBG010001830">
    <property type="protein sequence ID" value="KAH3685707.1"/>
    <property type="molecule type" value="Genomic_DNA"/>
</dbReference>
<comment type="caution">
    <text evidence="1">The sequence shown here is derived from an EMBL/GenBank/DDBJ whole genome shotgun (WGS) entry which is preliminary data.</text>
</comment>
<accession>A0A9P8Q9W2</accession>